<feature type="binding site" description="axial binding residue" evidence="8">
    <location>
        <position position="486"/>
    </location>
    <ligand>
        <name>heme</name>
        <dbReference type="ChEBI" id="CHEBI:30413"/>
    </ligand>
    <ligandPart>
        <name>Fe</name>
        <dbReference type="ChEBI" id="CHEBI:18248"/>
    </ligandPart>
</feature>
<evidence type="ECO:0000256" key="5">
    <source>
        <dbReference type="ARBA" id="ARBA00023002"/>
    </source>
</evidence>
<gene>
    <name evidence="11" type="primary">8232678</name>
    <name evidence="10" type="ORF">Phum_PHUM588640</name>
</gene>
<keyword evidence="12" id="KW-1185">Reference proteome</keyword>
<dbReference type="CDD" id="cd11054">
    <property type="entry name" value="CYP24A1-like"/>
    <property type="match status" value="1"/>
</dbReference>
<dbReference type="EnsemblMetazoa" id="PHUM588640-RA">
    <property type="protein sequence ID" value="PHUM588640-PA"/>
    <property type="gene ID" value="PHUM588640"/>
</dbReference>
<dbReference type="EC" id="1.14.15.6" evidence="10"/>
<dbReference type="HOGENOM" id="CLU_001570_28_0_1"/>
<evidence type="ECO:0000313" key="10">
    <source>
        <dbReference type="EMBL" id="EEB19767.1"/>
    </source>
</evidence>
<dbReference type="VEuPathDB" id="VectorBase:PHUM588640"/>
<dbReference type="KEGG" id="phu:Phum_PHUM588640"/>
<dbReference type="GO" id="GO:0020037">
    <property type="term" value="F:heme binding"/>
    <property type="evidence" value="ECO:0007669"/>
    <property type="project" value="InterPro"/>
</dbReference>
<protein>
    <submittedName>
        <fullName evidence="10 11">Cytochrome P450, putative</fullName>
        <ecNumber evidence="10">1.14.15.6</ecNumber>
    </submittedName>
</protein>
<dbReference type="GeneID" id="8232678"/>
<reference evidence="10" key="1">
    <citation type="submission" date="2007-04" db="EMBL/GenBank/DDBJ databases">
        <title>Annotation of Pediculus humanus corporis strain USDA.</title>
        <authorList>
            <person name="Kirkness E."/>
            <person name="Hannick L."/>
            <person name="Hass B."/>
            <person name="Bruggner R."/>
            <person name="Lawson D."/>
            <person name="Bidwell S."/>
            <person name="Joardar V."/>
            <person name="Caler E."/>
            <person name="Walenz B."/>
            <person name="Inman J."/>
            <person name="Schobel S."/>
            <person name="Galinsky K."/>
            <person name="Amedeo P."/>
            <person name="Strausberg R."/>
        </authorList>
    </citation>
    <scope>NUCLEOTIDE SEQUENCE</scope>
    <source>
        <strain evidence="10">USDA</strain>
    </source>
</reference>
<dbReference type="RefSeq" id="XP_002432505.1">
    <property type="nucleotide sequence ID" value="XM_002432460.1"/>
</dbReference>
<evidence type="ECO:0000256" key="4">
    <source>
        <dbReference type="ARBA" id="ARBA00022723"/>
    </source>
</evidence>
<evidence type="ECO:0000256" key="2">
    <source>
        <dbReference type="ARBA" id="ARBA00010617"/>
    </source>
</evidence>
<dbReference type="EMBL" id="AAZO01007174">
    <property type="status" value="NOT_ANNOTATED_CDS"/>
    <property type="molecule type" value="Genomic_DNA"/>
</dbReference>
<keyword evidence="4 8" id="KW-0479">Metal-binding</keyword>
<dbReference type="InterPro" id="IPR036396">
    <property type="entry name" value="Cyt_P450_sf"/>
</dbReference>
<evidence type="ECO:0000313" key="12">
    <source>
        <dbReference type="Proteomes" id="UP000009046"/>
    </source>
</evidence>
<dbReference type="PANTHER" id="PTHR24279">
    <property type="entry name" value="CYTOCHROME P450"/>
    <property type="match status" value="1"/>
</dbReference>
<sequence>MSNVSKIEKLKSLTKRNIIKSRDLSEINNSSWKQAKPYSEIPGPKPLPFVGNTWRFIPFIGDYKIRSIDQLTLKLYKKYGPIVKIEGLLGRPDMVFLYDADEIEKVFRNEELMPYRPSMPSLNYYKHVLRKDFFGNSAGVIAVHGKDWYDFRTRVQKPMLQPQTAKLYAKTIEETADVFVEKSKRLRNNLSEVPFNYLNEIHKWSLESLAKIALDVNLGCLDEPPNPETQILINAVVSFFEKVPILELKVPFWRVFNTPTWKQYIHSLDTITNIAMKHINAAIENLNDKNINNIDNNASLLQRILAMNNDPKIASILALDMFLVGIDTTSSAVASIMYQLAKHPKVQENLYKEVKTVLPSENDKLTVQKLENMIYLKSVIKETLRMYPVVIGNGRCMTRNNVISGYQIPEGVQVVFQHYAISNSEKYFKRSSEFLPERWLKNTTNEEKQDFVKSFNNENTNAPCEFDKNSVHPFASLPFGYGRRMCLGRRFAELEIQTVIAKMIKSFKIEYHYGDLKYHIDTMYIPNGPLKFKLIDR</sequence>
<dbReference type="eggNOG" id="KOG0159">
    <property type="taxonomic scope" value="Eukaryota"/>
</dbReference>
<dbReference type="PROSITE" id="PS00086">
    <property type="entry name" value="CYTOCHROME_P450"/>
    <property type="match status" value="1"/>
</dbReference>
<dbReference type="OrthoDB" id="3945418at2759"/>
<dbReference type="DrugCentral" id="E0W2B1"/>
<proteinExistence type="inferred from homology"/>
<dbReference type="InterPro" id="IPR001128">
    <property type="entry name" value="Cyt_P450"/>
</dbReference>
<accession>E0W2B1</accession>
<evidence type="ECO:0000256" key="7">
    <source>
        <dbReference type="ARBA" id="ARBA00023033"/>
    </source>
</evidence>
<evidence type="ECO:0000256" key="9">
    <source>
        <dbReference type="RuleBase" id="RU000461"/>
    </source>
</evidence>
<dbReference type="FunFam" id="1.10.630.10:FF:000006">
    <property type="entry name" value="Cytochrome P450 302a1, mitochondrial"/>
    <property type="match status" value="1"/>
</dbReference>
<dbReference type="PRINTS" id="PR00463">
    <property type="entry name" value="EP450I"/>
</dbReference>
<evidence type="ECO:0000256" key="6">
    <source>
        <dbReference type="ARBA" id="ARBA00023004"/>
    </source>
</evidence>
<dbReference type="Pfam" id="PF00067">
    <property type="entry name" value="p450"/>
    <property type="match status" value="1"/>
</dbReference>
<dbReference type="InterPro" id="IPR017972">
    <property type="entry name" value="Cyt_P450_CS"/>
</dbReference>
<dbReference type="Proteomes" id="UP000009046">
    <property type="component" value="Unassembled WGS sequence"/>
</dbReference>
<keyword evidence="7 9" id="KW-0503">Monooxygenase</keyword>
<dbReference type="AlphaFoldDB" id="E0W2B1"/>
<dbReference type="SUPFAM" id="SSF48264">
    <property type="entry name" value="Cytochrome P450"/>
    <property type="match status" value="1"/>
</dbReference>
<dbReference type="InParanoid" id="E0W2B1"/>
<dbReference type="OMA" id="FQHYVIS"/>
<dbReference type="EMBL" id="DS235875">
    <property type="protein sequence ID" value="EEB19767.1"/>
    <property type="molecule type" value="Genomic_DNA"/>
</dbReference>
<dbReference type="InterPro" id="IPR050479">
    <property type="entry name" value="CYP11_CYP27_families"/>
</dbReference>
<evidence type="ECO:0000256" key="1">
    <source>
        <dbReference type="ARBA" id="ARBA00001971"/>
    </source>
</evidence>
<keyword evidence="5 9" id="KW-0560">Oxidoreductase</keyword>
<evidence type="ECO:0000313" key="11">
    <source>
        <dbReference type="EnsemblMetazoa" id="PHUM588640-PA"/>
    </source>
</evidence>
<keyword evidence="6 8" id="KW-0408">Iron</keyword>
<comment type="cofactor">
    <cofactor evidence="1 8">
        <name>heme</name>
        <dbReference type="ChEBI" id="CHEBI:30413"/>
    </cofactor>
</comment>
<keyword evidence="3 8" id="KW-0349">Heme</keyword>
<organism>
    <name type="scientific">Pediculus humanus subsp. corporis</name>
    <name type="common">Body louse</name>
    <dbReference type="NCBI Taxonomy" id="121224"/>
    <lineage>
        <taxon>Eukaryota</taxon>
        <taxon>Metazoa</taxon>
        <taxon>Ecdysozoa</taxon>
        <taxon>Arthropoda</taxon>
        <taxon>Hexapoda</taxon>
        <taxon>Insecta</taxon>
        <taxon>Pterygota</taxon>
        <taxon>Neoptera</taxon>
        <taxon>Paraneoptera</taxon>
        <taxon>Psocodea</taxon>
        <taxon>Troctomorpha</taxon>
        <taxon>Phthiraptera</taxon>
        <taxon>Anoplura</taxon>
        <taxon>Pediculidae</taxon>
        <taxon>Pediculus</taxon>
    </lineage>
</organism>
<dbReference type="GO" id="GO:0008386">
    <property type="term" value="F:cholesterol monooxygenase (side-chain-cleaving) activity"/>
    <property type="evidence" value="ECO:0007669"/>
    <property type="project" value="UniProtKB-EC"/>
</dbReference>
<dbReference type="Gene3D" id="1.10.630.10">
    <property type="entry name" value="Cytochrome P450"/>
    <property type="match status" value="1"/>
</dbReference>
<name>E0W2B1_PEDHC</name>
<reference evidence="11" key="3">
    <citation type="submission" date="2020-05" db="UniProtKB">
        <authorList>
            <consortium name="EnsemblMetazoa"/>
        </authorList>
    </citation>
    <scope>IDENTIFICATION</scope>
    <source>
        <strain evidence="11">USDA</strain>
    </source>
</reference>
<dbReference type="STRING" id="121224.E0W2B1"/>
<dbReference type="PRINTS" id="PR00385">
    <property type="entry name" value="P450"/>
</dbReference>
<comment type="similarity">
    <text evidence="2 9">Belongs to the cytochrome P450 family.</text>
</comment>
<evidence type="ECO:0000256" key="8">
    <source>
        <dbReference type="PIRSR" id="PIRSR602401-1"/>
    </source>
</evidence>
<dbReference type="PANTHER" id="PTHR24279:SF120">
    <property type="entry name" value="CYTOCHROME P450"/>
    <property type="match status" value="1"/>
</dbReference>
<reference evidence="10" key="2">
    <citation type="submission" date="2007-04" db="EMBL/GenBank/DDBJ databases">
        <title>The genome of the human body louse.</title>
        <authorList>
            <consortium name="The Human Body Louse Genome Consortium"/>
            <person name="Kirkness E."/>
            <person name="Walenz B."/>
            <person name="Hass B."/>
            <person name="Bruggner R."/>
            <person name="Strausberg R."/>
        </authorList>
    </citation>
    <scope>NUCLEOTIDE SEQUENCE</scope>
    <source>
        <strain evidence="10">USDA</strain>
    </source>
</reference>
<dbReference type="CTD" id="8232678"/>
<dbReference type="GO" id="GO:0005506">
    <property type="term" value="F:iron ion binding"/>
    <property type="evidence" value="ECO:0007669"/>
    <property type="project" value="InterPro"/>
</dbReference>
<dbReference type="InterPro" id="IPR002401">
    <property type="entry name" value="Cyt_P450_E_grp-I"/>
</dbReference>
<dbReference type="ChEMBL" id="CHEMBL2364702"/>
<evidence type="ECO:0000256" key="3">
    <source>
        <dbReference type="ARBA" id="ARBA00022617"/>
    </source>
</evidence>